<feature type="compositionally biased region" description="Low complexity" evidence="1">
    <location>
        <begin position="261"/>
        <end position="270"/>
    </location>
</feature>
<organism evidence="2">
    <name type="scientific">uncultured Caudovirales phage</name>
    <dbReference type="NCBI Taxonomy" id="2100421"/>
    <lineage>
        <taxon>Viruses</taxon>
        <taxon>Duplodnaviria</taxon>
        <taxon>Heunggongvirae</taxon>
        <taxon>Uroviricota</taxon>
        <taxon>Caudoviricetes</taxon>
        <taxon>Peduoviridae</taxon>
        <taxon>Maltschvirus</taxon>
        <taxon>Maltschvirus maltsch</taxon>
    </lineage>
</organism>
<accession>A0A6J5T991</accession>
<protein>
    <submittedName>
        <fullName evidence="2">Uncharacterized protein</fullName>
    </submittedName>
</protein>
<name>A0A6J5T991_9CAUD</name>
<evidence type="ECO:0000256" key="1">
    <source>
        <dbReference type="SAM" id="MobiDB-lite"/>
    </source>
</evidence>
<feature type="compositionally biased region" description="Basic and acidic residues" evidence="1">
    <location>
        <begin position="203"/>
        <end position="231"/>
    </location>
</feature>
<feature type="compositionally biased region" description="Polar residues" evidence="1">
    <location>
        <begin position="112"/>
        <end position="127"/>
    </location>
</feature>
<feature type="compositionally biased region" description="Polar residues" evidence="1">
    <location>
        <begin position="150"/>
        <end position="178"/>
    </location>
</feature>
<feature type="region of interest" description="Disordered" evidence="1">
    <location>
        <begin position="261"/>
        <end position="296"/>
    </location>
</feature>
<feature type="compositionally biased region" description="Acidic residues" evidence="1">
    <location>
        <begin position="271"/>
        <end position="284"/>
    </location>
</feature>
<evidence type="ECO:0000313" key="2">
    <source>
        <dbReference type="EMBL" id="CAB4241508.1"/>
    </source>
</evidence>
<feature type="region of interest" description="Disordered" evidence="1">
    <location>
        <begin position="76"/>
        <end position="231"/>
    </location>
</feature>
<feature type="compositionally biased region" description="Polar residues" evidence="1">
    <location>
        <begin position="388"/>
        <end position="404"/>
    </location>
</feature>
<gene>
    <name evidence="2" type="ORF">UFOVP71_46</name>
</gene>
<reference evidence="2" key="1">
    <citation type="submission" date="2020-05" db="EMBL/GenBank/DDBJ databases">
        <authorList>
            <person name="Chiriac C."/>
            <person name="Salcher M."/>
            <person name="Ghai R."/>
            <person name="Kavagutti S V."/>
        </authorList>
    </citation>
    <scope>NUCLEOTIDE SEQUENCE</scope>
</reference>
<dbReference type="EMBL" id="LR797824">
    <property type="protein sequence ID" value="CAB4241508.1"/>
    <property type="molecule type" value="Genomic_DNA"/>
</dbReference>
<proteinExistence type="predicted"/>
<feature type="region of interest" description="Disordered" evidence="1">
    <location>
        <begin position="354"/>
        <end position="407"/>
    </location>
</feature>
<sequence length="433" mass="46262">MKNNKKLNEGIRVAKEGIEECWDDMEGQGMTPEQGEQMSVTISMPGKNISVTTNSAEEIGSILRLAGINVGAEPTPAVPAEMPGMGSQEEEPIVFVGAQSMADSGNEHGQESPLSDNPGIQGNSGDGDNSGALGDGDNSGEEQETDEATKTPSSWTDSQGNKQAGTQVRGSSYGNQGNDSDEDDKKSMYKQSSILDKEEEVDEAKKPDADHDGVPDWADKHEGEDDADFKESADILRLAGVTNEAQSAAQKAAFKAMIAKKSGGSNSGEENSGEEKEEEVEESTTETPATNSVFGQGVYEGAMKEEMWKAAESMSREAFVDRYPDEGYFWDSINKEDMDESARILELSGITEWANSPNGKADDKGTVSGKLPSNVGQGGGNSQFGQNRANGQGENPMSVSQTPNDRAIDVEEAFAQAMGEYRKFVSETIANKK</sequence>